<dbReference type="RefSeq" id="WP_242331705.1">
    <property type="nucleotide sequence ID" value="NZ_CP071872.1"/>
</dbReference>
<dbReference type="EMBL" id="CP071872">
    <property type="protein sequence ID" value="UNM12993.1"/>
    <property type="molecule type" value="Genomic_DNA"/>
</dbReference>
<feature type="signal peptide" evidence="1">
    <location>
        <begin position="1"/>
        <end position="32"/>
    </location>
</feature>
<keyword evidence="1" id="KW-0732">Signal</keyword>
<keyword evidence="3" id="KW-1185">Reference proteome</keyword>
<organism evidence="2 3">
    <name type="scientific">Streptomyces formicae</name>
    <dbReference type="NCBI Taxonomy" id="1616117"/>
    <lineage>
        <taxon>Bacteria</taxon>
        <taxon>Bacillati</taxon>
        <taxon>Actinomycetota</taxon>
        <taxon>Actinomycetes</taxon>
        <taxon>Kitasatosporales</taxon>
        <taxon>Streptomycetaceae</taxon>
        <taxon>Streptomyces</taxon>
    </lineage>
</organism>
<feature type="chain" id="PRO_5046839643" description="Secreted protein" evidence="1">
    <location>
        <begin position="33"/>
        <end position="208"/>
    </location>
</feature>
<accession>A0ABY3WK55</accession>
<proteinExistence type="predicted"/>
<evidence type="ECO:0000256" key="1">
    <source>
        <dbReference type="SAM" id="SignalP"/>
    </source>
</evidence>
<gene>
    <name evidence="2" type="ORF">J4032_17045</name>
</gene>
<name>A0ABY3WK55_9ACTN</name>
<protein>
    <recommendedName>
        <fullName evidence="4">Secreted protein</fullName>
    </recommendedName>
</protein>
<evidence type="ECO:0000313" key="2">
    <source>
        <dbReference type="EMBL" id="UNM12993.1"/>
    </source>
</evidence>
<reference evidence="2 3" key="1">
    <citation type="submission" date="2021-03" db="EMBL/GenBank/DDBJ databases">
        <title>Complete genome of Streptomyces formicae strain 1H-GS9 (DSM 100524).</title>
        <authorList>
            <person name="Atanasov K.E."/>
            <person name="Altabella T."/>
            <person name="Ferrer A."/>
        </authorList>
    </citation>
    <scope>NUCLEOTIDE SEQUENCE [LARGE SCALE GENOMIC DNA]</scope>
    <source>
        <strain evidence="2 3">1H-GS9</strain>
    </source>
</reference>
<sequence length="208" mass="21263">MKRHSVRERAAVALAALVTAAMILLSYAPATAAPPQAGTLAAGYALVGSQYRADAGLGDCLRTFRGSSTTEVANCTAQGAATDTTSMRLWDDAAFLAGWPTHPVAGQKTALVLATHWSDAAPADPAAVQQATLGTSYPSLRTYLQEVSGGQLDLTGDILTGIDLGPRPTTCDSGAIRSAATSGALARGLDPATYDYLMIDISATSACS</sequence>
<evidence type="ECO:0008006" key="4">
    <source>
        <dbReference type="Google" id="ProtNLM"/>
    </source>
</evidence>
<evidence type="ECO:0000313" key="3">
    <source>
        <dbReference type="Proteomes" id="UP000828924"/>
    </source>
</evidence>
<dbReference type="Proteomes" id="UP000828924">
    <property type="component" value="Chromosome"/>
</dbReference>